<gene>
    <name evidence="2" type="ORF">CGI_10026268</name>
</gene>
<reference evidence="2" key="1">
    <citation type="journal article" date="2012" name="Nature">
        <title>The oyster genome reveals stress adaptation and complexity of shell formation.</title>
        <authorList>
            <person name="Zhang G."/>
            <person name="Fang X."/>
            <person name="Guo X."/>
            <person name="Li L."/>
            <person name="Luo R."/>
            <person name="Xu F."/>
            <person name="Yang P."/>
            <person name="Zhang L."/>
            <person name="Wang X."/>
            <person name="Qi H."/>
            <person name="Xiong Z."/>
            <person name="Que H."/>
            <person name="Xie Y."/>
            <person name="Holland P.W."/>
            <person name="Paps J."/>
            <person name="Zhu Y."/>
            <person name="Wu F."/>
            <person name="Chen Y."/>
            <person name="Wang J."/>
            <person name="Peng C."/>
            <person name="Meng J."/>
            <person name="Yang L."/>
            <person name="Liu J."/>
            <person name="Wen B."/>
            <person name="Zhang N."/>
            <person name="Huang Z."/>
            <person name="Zhu Q."/>
            <person name="Feng Y."/>
            <person name="Mount A."/>
            <person name="Hedgecock D."/>
            <person name="Xu Z."/>
            <person name="Liu Y."/>
            <person name="Domazet-Loso T."/>
            <person name="Du Y."/>
            <person name="Sun X."/>
            <person name="Zhang S."/>
            <person name="Liu B."/>
            <person name="Cheng P."/>
            <person name="Jiang X."/>
            <person name="Li J."/>
            <person name="Fan D."/>
            <person name="Wang W."/>
            <person name="Fu W."/>
            <person name="Wang T."/>
            <person name="Wang B."/>
            <person name="Zhang J."/>
            <person name="Peng Z."/>
            <person name="Li Y."/>
            <person name="Li N."/>
            <person name="Wang J."/>
            <person name="Chen M."/>
            <person name="He Y."/>
            <person name="Tan F."/>
            <person name="Song X."/>
            <person name="Zheng Q."/>
            <person name="Huang R."/>
            <person name="Yang H."/>
            <person name="Du X."/>
            <person name="Chen L."/>
            <person name="Yang M."/>
            <person name="Gaffney P.M."/>
            <person name="Wang S."/>
            <person name="Luo L."/>
            <person name="She Z."/>
            <person name="Ming Y."/>
            <person name="Huang W."/>
            <person name="Zhang S."/>
            <person name="Huang B."/>
            <person name="Zhang Y."/>
            <person name="Qu T."/>
            <person name="Ni P."/>
            <person name="Miao G."/>
            <person name="Wang J."/>
            <person name="Wang Q."/>
            <person name="Steinberg C.E."/>
            <person name="Wang H."/>
            <person name="Li N."/>
            <person name="Qian L."/>
            <person name="Zhang G."/>
            <person name="Li Y."/>
            <person name="Yang H."/>
            <person name="Liu X."/>
            <person name="Wang J."/>
            <person name="Yin Y."/>
            <person name="Wang J."/>
        </authorList>
    </citation>
    <scope>NUCLEOTIDE SEQUENCE [LARGE SCALE GENOMIC DNA]</scope>
    <source>
        <strain evidence="2">05x7-T-G4-1.051#20</strain>
    </source>
</reference>
<dbReference type="Gene3D" id="1.10.357.40">
    <property type="entry name" value="YbiA-like"/>
    <property type="match status" value="1"/>
</dbReference>
<accession>K1QRA2</accession>
<dbReference type="CDD" id="cd15457">
    <property type="entry name" value="NADAR"/>
    <property type="match status" value="1"/>
</dbReference>
<protein>
    <recommendedName>
        <fullName evidence="1">NADAR domain-containing protein</fullName>
    </recommendedName>
</protein>
<dbReference type="InterPro" id="IPR037238">
    <property type="entry name" value="YbiA-like_sf"/>
</dbReference>
<dbReference type="HOGENOM" id="CLU_1373417_0_0_1"/>
<organism evidence="2">
    <name type="scientific">Magallana gigas</name>
    <name type="common">Pacific oyster</name>
    <name type="synonym">Crassostrea gigas</name>
    <dbReference type="NCBI Taxonomy" id="29159"/>
    <lineage>
        <taxon>Eukaryota</taxon>
        <taxon>Metazoa</taxon>
        <taxon>Spiralia</taxon>
        <taxon>Lophotrochozoa</taxon>
        <taxon>Mollusca</taxon>
        <taxon>Bivalvia</taxon>
        <taxon>Autobranchia</taxon>
        <taxon>Pteriomorphia</taxon>
        <taxon>Ostreida</taxon>
        <taxon>Ostreoidea</taxon>
        <taxon>Ostreidae</taxon>
        <taxon>Magallana</taxon>
    </lineage>
</organism>
<dbReference type="InterPro" id="IPR012816">
    <property type="entry name" value="NADAR"/>
</dbReference>
<feature type="domain" description="NADAR" evidence="1">
    <location>
        <begin position="73"/>
        <end position="166"/>
    </location>
</feature>
<dbReference type="EMBL" id="JH818180">
    <property type="protein sequence ID" value="EKC24031.1"/>
    <property type="molecule type" value="Genomic_DNA"/>
</dbReference>
<dbReference type="Pfam" id="PF08719">
    <property type="entry name" value="NADAR"/>
    <property type="match status" value="1"/>
</dbReference>
<proteinExistence type="predicted"/>
<evidence type="ECO:0000313" key="2">
    <source>
        <dbReference type="EMBL" id="EKC24031.1"/>
    </source>
</evidence>
<evidence type="ECO:0000259" key="1">
    <source>
        <dbReference type="Pfam" id="PF08719"/>
    </source>
</evidence>
<dbReference type="SUPFAM" id="SSF143990">
    <property type="entry name" value="YbiA-like"/>
    <property type="match status" value="1"/>
</dbReference>
<dbReference type="InParanoid" id="K1QRA2"/>
<name>K1QRA2_MAGGI</name>
<dbReference type="AlphaFoldDB" id="K1QRA2"/>
<sequence length="199" mass="22537">MRLRGTLILIPVTVIQMQKKGLEKQKTREKGLQGKTHNTDKGFLVKISTQPSRRTSLLKLSEQAILSPPIGSDTALECKQIGKALTNTPQWRDEADKVMDEILCAKIDQLKEMKDLLSTSKPNTLFAHSVYDLYWGTGLDTEQTKHTDPVSWPGQNMFGKLIQRLADKHRGNRSTNKPRSVSLHRAAKTKQQGIYNFLR</sequence>